<dbReference type="RefSeq" id="WP_106133543.1">
    <property type="nucleotide sequence ID" value="NZ_PVTR01000005.1"/>
</dbReference>
<dbReference type="EMBL" id="PVTR01000005">
    <property type="protein sequence ID" value="PRY88051.1"/>
    <property type="molecule type" value="Genomic_DNA"/>
</dbReference>
<gene>
    <name evidence="1" type="ORF">CLW00_105172</name>
</gene>
<evidence type="ECO:0000313" key="1">
    <source>
        <dbReference type="EMBL" id="PRY88051.1"/>
    </source>
</evidence>
<evidence type="ECO:0008006" key="3">
    <source>
        <dbReference type="Google" id="ProtNLM"/>
    </source>
</evidence>
<reference evidence="1 2" key="1">
    <citation type="submission" date="2018-03" db="EMBL/GenBank/DDBJ databases">
        <title>Genomic Encyclopedia of Archaeal and Bacterial Type Strains, Phase II (KMG-II): from individual species to whole genera.</title>
        <authorList>
            <person name="Goeker M."/>
        </authorList>
    </citation>
    <scope>NUCLEOTIDE SEQUENCE [LARGE SCALE GENOMIC DNA]</scope>
    <source>
        <strain evidence="1 2">DSM 27929</strain>
    </source>
</reference>
<dbReference type="Proteomes" id="UP000238157">
    <property type="component" value="Unassembled WGS sequence"/>
</dbReference>
<sequence length="96" mass="11006">MKRSLIFISLCILLSILVLVPKIYRSQKNVKNSKEIKLGMGKDEVLKIMGKPDSKRISYFNEIDSLYFYQPPFGASSGIEIIFGSDEKVQKILLYE</sequence>
<keyword evidence="2" id="KW-1185">Reference proteome</keyword>
<organism evidence="1 2">
    <name type="scientific">Mongoliibacter ruber</name>
    <dbReference type="NCBI Taxonomy" id="1750599"/>
    <lineage>
        <taxon>Bacteria</taxon>
        <taxon>Pseudomonadati</taxon>
        <taxon>Bacteroidota</taxon>
        <taxon>Cytophagia</taxon>
        <taxon>Cytophagales</taxon>
        <taxon>Cyclobacteriaceae</taxon>
        <taxon>Mongoliibacter</taxon>
    </lineage>
</organism>
<proteinExistence type="predicted"/>
<protein>
    <recommendedName>
        <fullName evidence="3">SmpA/OmlA family protein</fullName>
    </recommendedName>
</protein>
<evidence type="ECO:0000313" key="2">
    <source>
        <dbReference type="Proteomes" id="UP000238157"/>
    </source>
</evidence>
<dbReference type="OrthoDB" id="840429at2"/>
<dbReference type="AlphaFoldDB" id="A0A2T0WMX6"/>
<comment type="caution">
    <text evidence="1">The sequence shown here is derived from an EMBL/GenBank/DDBJ whole genome shotgun (WGS) entry which is preliminary data.</text>
</comment>
<accession>A0A2T0WMX6</accession>
<name>A0A2T0WMX6_9BACT</name>